<feature type="compositionally biased region" description="Low complexity" evidence="1">
    <location>
        <begin position="464"/>
        <end position="476"/>
    </location>
</feature>
<feature type="region of interest" description="Disordered" evidence="1">
    <location>
        <begin position="641"/>
        <end position="727"/>
    </location>
</feature>
<feature type="compositionally biased region" description="Basic and acidic residues" evidence="1">
    <location>
        <begin position="676"/>
        <end position="690"/>
    </location>
</feature>
<organism evidence="3 4">
    <name type="scientific">Burkholderia gladioli</name>
    <name type="common">Pseudomonas marginata</name>
    <name type="synonym">Phytomonas marginata</name>
    <dbReference type="NCBI Taxonomy" id="28095"/>
    <lineage>
        <taxon>Bacteria</taxon>
        <taxon>Pseudomonadati</taxon>
        <taxon>Pseudomonadota</taxon>
        <taxon>Betaproteobacteria</taxon>
        <taxon>Burkholderiales</taxon>
        <taxon>Burkholderiaceae</taxon>
        <taxon>Burkholderia</taxon>
    </lineage>
</organism>
<comment type="caution">
    <text evidence="3">The sequence shown here is derived from an EMBL/GenBank/DDBJ whole genome shotgun (WGS) entry which is preliminary data.</text>
</comment>
<sequence>MTLRFFPGISPLARARAALSPRAFALRAIAGAVFALMSASAVPLAQAAPSDAAANAPQSITVQPGQSLNDIAVAATQSRDPGVLARAGRALFAANPQAFMKHDPSRLKVGATLTVPPLDASGSAVASPVATSTVSGASGASAPAGAAPAHAGSAATAVAGVAAPHAGSSAAPGASSAGSVSGARPNPAAAAPAAGGSMPHPATAATAATGAAPVAGASSASGASHVDASLPALPAGVSSAAATGVSAAASVAPTSAALAQGGSAATAAPATQPGAAQHVNGGNPGDPASAHSWSGSIQTAPPVGSSAAEAALLAPGSAASAAPRAASAPLANAPQARPSSLQQLLALKNRVLMELQLHGIGKPAPDSAAPTAKPAAAPSKAAPASVASAASGAEPASSASASSVLASAPPVAAAPAKPAAAQPGAPAAPFDRTAVIAVGVAAAALILGFAFRRRKRAEPDDEAVPAAAKSEPPAAKVADEAAVTPRPSARGADADSVAGAGVLAAEAAAQRTPAEPEAPAPLDHRDHEITPPTIPPTAVSDETPAAATVPDETVTPAEPAAPAADLAAHTNTPDAVEPPPGQSDHGNVPAPLEAAPPAVPAEPSSLTELNELTHPVSSGVPVHEFPADAVSALDSLDMPLPPRSGLPDADLDFASHDATNGLPDPRLPTAGLEPSESTHPHETGEQKGDLHGSSATHAGTDPADDELPLDDEAGPSIPENRPAPGFASFGAAQFGALNLDFDLDLPAGPGATLPPPTEAALDQIARNKLELAGEYVELGDLHGARLLLGEVIDANRADTREAARAMLAKLADAS</sequence>
<dbReference type="InterPro" id="IPR038440">
    <property type="entry name" value="FimV_C_sf"/>
</dbReference>
<dbReference type="InterPro" id="IPR020011">
    <property type="entry name" value="FimV_C"/>
</dbReference>
<gene>
    <name evidence="3" type="ORF">CRM94_12030</name>
</gene>
<feature type="compositionally biased region" description="Acidic residues" evidence="1">
    <location>
        <begin position="702"/>
        <end position="713"/>
    </location>
</feature>
<evidence type="ECO:0000256" key="1">
    <source>
        <dbReference type="SAM" id="MobiDB-lite"/>
    </source>
</evidence>
<feature type="compositionally biased region" description="Low complexity" evidence="1">
    <location>
        <begin position="588"/>
        <end position="605"/>
    </location>
</feature>
<name>A0A2A7SKD2_BURGA</name>
<reference evidence="4" key="1">
    <citation type="submission" date="2017-09" db="EMBL/GenBank/DDBJ databases">
        <title>FDA dAtabase for Regulatory Grade micrObial Sequences (FDA-ARGOS): Supporting development and validation of Infectious Disease Dx tests.</title>
        <authorList>
            <person name="Minogue T."/>
            <person name="Wolcott M."/>
            <person name="Wasieloski L."/>
            <person name="Aguilar W."/>
            <person name="Moore D."/>
            <person name="Tallon L."/>
            <person name="Sadzewicz L."/>
            <person name="Ott S."/>
            <person name="Zhao X."/>
            <person name="Nagaraj S."/>
            <person name="Vavikolanu K."/>
            <person name="Aluvathingal J."/>
            <person name="Nadendla S."/>
            <person name="Sichtig H."/>
        </authorList>
    </citation>
    <scope>NUCLEOTIDE SEQUENCE [LARGE SCALE GENOMIC DNA]</scope>
    <source>
        <strain evidence="4">FDAARGOS_390</strain>
    </source>
</reference>
<feature type="region of interest" description="Disordered" evidence="1">
    <location>
        <begin position="570"/>
        <end position="605"/>
    </location>
</feature>
<dbReference type="AlphaFoldDB" id="A0A2A7SKD2"/>
<feature type="region of interest" description="Disordered" evidence="1">
    <location>
        <begin position="267"/>
        <end position="302"/>
    </location>
</feature>
<feature type="signal peptide" evidence="2">
    <location>
        <begin position="1"/>
        <end position="47"/>
    </location>
</feature>
<protein>
    <recommendedName>
        <fullName evidence="5">Pilus assembly protein FimV</fullName>
    </recommendedName>
</protein>
<dbReference type="NCBIfam" id="TIGR03504">
    <property type="entry name" value="FimV_Cterm"/>
    <property type="match status" value="1"/>
</dbReference>
<keyword evidence="2" id="KW-0732">Signal</keyword>
<evidence type="ECO:0000256" key="2">
    <source>
        <dbReference type="SAM" id="SignalP"/>
    </source>
</evidence>
<feature type="chain" id="PRO_5012676190" description="Pilus assembly protein FimV" evidence="2">
    <location>
        <begin position="48"/>
        <end position="814"/>
    </location>
</feature>
<accession>A0A2A7SKD2</accession>
<feature type="compositionally biased region" description="Low complexity" evidence="1">
    <location>
        <begin position="267"/>
        <end position="277"/>
    </location>
</feature>
<feature type="region of interest" description="Disordered" evidence="1">
    <location>
        <begin position="456"/>
        <end position="550"/>
    </location>
</feature>
<feature type="region of interest" description="Disordered" evidence="1">
    <location>
        <begin position="165"/>
        <end position="204"/>
    </location>
</feature>
<dbReference type="EMBL" id="PDDY01000001">
    <property type="protein sequence ID" value="PEH43730.1"/>
    <property type="molecule type" value="Genomic_DNA"/>
</dbReference>
<proteinExistence type="predicted"/>
<dbReference type="Gene3D" id="3.10.350.10">
    <property type="entry name" value="LysM domain"/>
    <property type="match status" value="1"/>
</dbReference>
<dbReference type="Proteomes" id="UP000220629">
    <property type="component" value="Unassembled WGS sequence"/>
</dbReference>
<dbReference type="InterPro" id="IPR036779">
    <property type="entry name" value="LysM_dom_sf"/>
</dbReference>
<evidence type="ECO:0000313" key="3">
    <source>
        <dbReference type="EMBL" id="PEH43730.1"/>
    </source>
</evidence>
<dbReference type="Gene3D" id="1.20.58.2200">
    <property type="match status" value="1"/>
</dbReference>
<evidence type="ECO:0000313" key="4">
    <source>
        <dbReference type="Proteomes" id="UP000220629"/>
    </source>
</evidence>
<evidence type="ECO:0008006" key="5">
    <source>
        <dbReference type="Google" id="ProtNLM"/>
    </source>
</evidence>
<feature type="compositionally biased region" description="Low complexity" evidence="1">
    <location>
        <begin position="488"/>
        <end position="521"/>
    </location>
</feature>